<dbReference type="GO" id="GO:0000166">
    <property type="term" value="F:nucleotide binding"/>
    <property type="evidence" value="ECO:0007669"/>
    <property type="project" value="UniProtKB-KW"/>
</dbReference>
<dbReference type="OrthoDB" id="5695497at2"/>
<keyword evidence="1" id="KW-0285">Flavoprotein</keyword>
<sequence>MTPPPLGRIAIIGGGVEAWMTAAGLARATGRQAQIRVVETGPPATGALSTLPALRSFHGLLGLDEAALMKATQATFRLGTQFSGWTPGTQFCEAFGEIGANLDGVGFHHYWTRLRQTGDQTPLDDYSLAAVMARQGRFSGPSGDPRSPLSTLAYGLHLDAGLYAAALRTLALQGGVMAGPGEVADVIRDGLTGDIQAVVLRDGERVEAELFIDCTGPAALLIGEEPFEDWSALLPADRTVRVSAPTRRDSPPLTEIEAAAEGWRWRVPLRGRLDGGLTYRSDLTRDEVAVRAAATGLPKEGLSPPEFRTLRNGRRQRAMVGNCVAIGGAAGMVEALDTAEIHLIQSGITRLITLFPRPGGAPVAAQEYNRLGAETFGRVRDMAILHYRRAGRRDGAIWDLGRDAPVPDALAYRIAQFESRGRVVMYDEEIFLEPSWIAALIGHGVLPRRHDPLADRMPLERLKATTERMRAIFSQTAERLPTHAEALASRA</sequence>
<keyword evidence="3" id="KW-1185">Reference proteome</keyword>
<dbReference type="GO" id="GO:0004497">
    <property type="term" value="F:monooxygenase activity"/>
    <property type="evidence" value="ECO:0007669"/>
    <property type="project" value="InterPro"/>
</dbReference>
<dbReference type="SUPFAM" id="SSF51905">
    <property type="entry name" value="FAD/NAD(P)-binding domain"/>
    <property type="match status" value="1"/>
</dbReference>
<evidence type="ECO:0000256" key="1">
    <source>
        <dbReference type="PIRSR" id="PIRSR011396-2"/>
    </source>
</evidence>
<dbReference type="STRING" id="69395.AQ619_03810"/>
<dbReference type="InterPro" id="IPR050816">
    <property type="entry name" value="Flavin-dep_Halogenase_NPB"/>
</dbReference>
<dbReference type="InterPro" id="IPR033856">
    <property type="entry name" value="Trp_halogen"/>
</dbReference>
<dbReference type="EMBL" id="CP013002">
    <property type="protein sequence ID" value="ALL12551.1"/>
    <property type="molecule type" value="Genomic_DNA"/>
</dbReference>
<proteinExistence type="predicted"/>
<organism evidence="2 3">
    <name type="scientific">Caulobacter henricii</name>
    <dbReference type="NCBI Taxonomy" id="69395"/>
    <lineage>
        <taxon>Bacteria</taxon>
        <taxon>Pseudomonadati</taxon>
        <taxon>Pseudomonadota</taxon>
        <taxon>Alphaproteobacteria</taxon>
        <taxon>Caulobacterales</taxon>
        <taxon>Caulobacteraceae</taxon>
        <taxon>Caulobacter</taxon>
    </lineage>
</organism>
<dbReference type="RefSeq" id="WP_062144489.1">
    <property type="nucleotide sequence ID" value="NZ_CP013002.1"/>
</dbReference>
<protein>
    <recommendedName>
        <fullName evidence="4">Tryptophan halogenase</fullName>
    </recommendedName>
</protein>
<dbReference type="InterPro" id="IPR036188">
    <property type="entry name" value="FAD/NAD-bd_sf"/>
</dbReference>
<dbReference type="InterPro" id="IPR006905">
    <property type="entry name" value="Flavin_halogenase"/>
</dbReference>
<keyword evidence="1" id="KW-0274">FAD</keyword>
<evidence type="ECO:0000313" key="2">
    <source>
        <dbReference type="EMBL" id="ALL12551.1"/>
    </source>
</evidence>
<keyword evidence="1" id="KW-0547">Nucleotide-binding</keyword>
<dbReference type="PIRSF" id="PIRSF011396">
    <property type="entry name" value="Trp_halogenase"/>
    <property type="match status" value="1"/>
</dbReference>
<dbReference type="Proteomes" id="UP000056905">
    <property type="component" value="Chromosome"/>
</dbReference>
<name>A0A0P0NWY7_9CAUL</name>
<evidence type="ECO:0008006" key="4">
    <source>
        <dbReference type="Google" id="ProtNLM"/>
    </source>
</evidence>
<accession>A0A0P0NWY7</accession>
<reference evidence="2 3" key="1">
    <citation type="submission" date="2015-10" db="EMBL/GenBank/DDBJ databases">
        <title>Conservation of the essential genome among Caulobacter and Brevundimonas species.</title>
        <authorList>
            <person name="Scott D."/>
            <person name="Ely B."/>
        </authorList>
    </citation>
    <scope>NUCLEOTIDE SEQUENCE [LARGE SCALE GENOMIC DNA]</scope>
    <source>
        <strain evidence="2 3">CB4</strain>
    </source>
</reference>
<gene>
    <name evidence="2" type="ORF">AQ619_03810</name>
</gene>
<feature type="binding site" evidence="1">
    <location>
        <position position="341"/>
    </location>
    <ligand>
        <name>FAD</name>
        <dbReference type="ChEBI" id="CHEBI:57692"/>
    </ligand>
</feature>
<dbReference type="KEGG" id="chq:AQ619_03810"/>
<dbReference type="Pfam" id="PF04820">
    <property type="entry name" value="Trp_halogenase"/>
    <property type="match status" value="1"/>
</dbReference>
<dbReference type="Gene3D" id="3.50.50.60">
    <property type="entry name" value="FAD/NAD(P)-binding domain"/>
    <property type="match status" value="1"/>
</dbReference>
<dbReference type="PANTHER" id="PTHR43747">
    <property type="entry name" value="FAD-BINDING PROTEIN"/>
    <property type="match status" value="1"/>
</dbReference>
<evidence type="ECO:0000313" key="3">
    <source>
        <dbReference type="Proteomes" id="UP000056905"/>
    </source>
</evidence>
<feature type="binding site" evidence="1">
    <location>
        <position position="183"/>
    </location>
    <ligand>
        <name>FAD</name>
        <dbReference type="ChEBI" id="CHEBI:57692"/>
    </ligand>
</feature>
<dbReference type="AlphaFoldDB" id="A0A0P0NWY7"/>
<dbReference type="PANTHER" id="PTHR43747:SF4">
    <property type="entry name" value="FLAVIN-DEPENDENT TRYPTOPHAN HALOGENASE"/>
    <property type="match status" value="1"/>
</dbReference>